<evidence type="ECO:0000313" key="4">
    <source>
        <dbReference type="EMBL" id="NOT33866.1"/>
    </source>
</evidence>
<dbReference type="Pfam" id="PF12848">
    <property type="entry name" value="ABC_tran_Xtn"/>
    <property type="match status" value="1"/>
</dbReference>
<dbReference type="GO" id="GO:0005524">
    <property type="term" value="F:ATP binding"/>
    <property type="evidence" value="ECO:0007669"/>
    <property type="project" value="UniProtKB-KW"/>
</dbReference>
<dbReference type="FunFam" id="3.40.50.300:FF:000011">
    <property type="entry name" value="Putative ABC transporter ATP-binding component"/>
    <property type="match status" value="1"/>
</dbReference>
<dbReference type="SUPFAM" id="SSF52540">
    <property type="entry name" value="P-loop containing nucleoside triphosphate hydrolases"/>
    <property type="match status" value="2"/>
</dbReference>
<evidence type="ECO:0000259" key="3">
    <source>
        <dbReference type="PROSITE" id="PS50893"/>
    </source>
</evidence>
<dbReference type="InterPro" id="IPR003439">
    <property type="entry name" value="ABC_transporter-like_ATP-bd"/>
</dbReference>
<dbReference type="PANTHER" id="PTHR42855">
    <property type="entry name" value="ABC TRANSPORTER ATP-BINDING SUBUNIT"/>
    <property type="match status" value="1"/>
</dbReference>
<dbReference type="SMART" id="SM00382">
    <property type="entry name" value="AAA"/>
    <property type="match status" value="2"/>
</dbReference>
<dbReference type="Gene3D" id="3.40.50.300">
    <property type="entry name" value="P-loop containing nucleotide triphosphate hydrolases"/>
    <property type="match status" value="2"/>
</dbReference>
<dbReference type="InterPro" id="IPR032781">
    <property type="entry name" value="ABC_tran_Xtn"/>
</dbReference>
<dbReference type="EMBL" id="JABFRW010000076">
    <property type="protein sequence ID" value="NOT33866.1"/>
    <property type="molecule type" value="Genomic_DNA"/>
</dbReference>
<dbReference type="GO" id="GO:0016887">
    <property type="term" value="F:ATP hydrolysis activity"/>
    <property type="evidence" value="ECO:0007669"/>
    <property type="project" value="InterPro"/>
</dbReference>
<dbReference type="InterPro" id="IPR027417">
    <property type="entry name" value="P-loop_NTPase"/>
</dbReference>
<name>A0A849SH39_UNCEI</name>
<comment type="caution">
    <text evidence="4">The sequence shown here is derived from an EMBL/GenBank/DDBJ whole genome shotgun (WGS) entry which is preliminary data.</text>
</comment>
<proteinExistence type="predicted"/>
<evidence type="ECO:0000256" key="1">
    <source>
        <dbReference type="ARBA" id="ARBA00022741"/>
    </source>
</evidence>
<dbReference type="PROSITE" id="PS50893">
    <property type="entry name" value="ABC_TRANSPORTER_2"/>
    <property type="match status" value="2"/>
</dbReference>
<dbReference type="InterPro" id="IPR051309">
    <property type="entry name" value="ABCF_ATPase"/>
</dbReference>
<evidence type="ECO:0000313" key="5">
    <source>
        <dbReference type="Proteomes" id="UP000580839"/>
    </source>
</evidence>
<keyword evidence="1" id="KW-0547">Nucleotide-binding</keyword>
<dbReference type="InterPro" id="IPR003593">
    <property type="entry name" value="AAA+_ATPase"/>
</dbReference>
<organism evidence="4 5">
    <name type="scientific">Eiseniibacteriota bacterium</name>
    <dbReference type="NCBI Taxonomy" id="2212470"/>
    <lineage>
        <taxon>Bacteria</taxon>
        <taxon>Candidatus Eiseniibacteriota</taxon>
    </lineage>
</organism>
<gene>
    <name evidence="4" type="ORF">HOP12_06820</name>
</gene>
<dbReference type="CDD" id="cd03221">
    <property type="entry name" value="ABCF_EF-3"/>
    <property type="match status" value="2"/>
</dbReference>
<keyword evidence="2 4" id="KW-0067">ATP-binding</keyword>
<protein>
    <submittedName>
        <fullName evidence="4">ABC-F family ATP-binding cassette domain-containing protein</fullName>
    </submittedName>
</protein>
<dbReference type="Proteomes" id="UP000580839">
    <property type="component" value="Unassembled WGS sequence"/>
</dbReference>
<accession>A0A849SH39</accession>
<dbReference type="AlphaFoldDB" id="A0A849SH39"/>
<reference evidence="4 5" key="1">
    <citation type="submission" date="2020-04" db="EMBL/GenBank/DDBJ databases">
        <title>Metagenomic profiling of ammonia- and methane-oxidizing microorganisms in a Dutch drinking water treatment plant.</title>
        <authorList>
            <person name="Poghosyan L."/>
            <person name="Leucker S."/>
        </authorList>
    </citation>
    <scope>NUCLEOTIDE SEQUENCE [LARGE SCALE GENOMIC DNA]</scope>
    <source>
        <strain evidence="4">S-RSF-IL-03</strain>
    </source>
</reference>
<dbReference type="PANTHER" id="PTHR42855:SF2">
    <property type="entry name" value="DRUG RESISTANCE ABC TRANSPORTER,ATP-BINDING PROTEIN"/>
    <property type="match status" value="1"/>
</dbReference>
<feature type="domain" description="ABC transporter" evidence="3">
    <location>
        <begin position="326"/>
        <end position="540"/>
    </location>
</feature>
<feature type="domain" description="ABC transporter" evidence="3">
    <location>
        <begin position="2"/>
        <end position="258"/>
    </location>
</feature>
<sequence>MIAFQNVSKQYGRQILFVETSFQLNPGEKAGLVGPNGAGKTTVFRMIVGEEIPDEGEVSTPKRTSVGYYRQDIGEMSGRWVLDETIASSGSLGDLHHELKALEAAMADPERAGDMDRILERYGHAQEEYERGGGYDLESRAREVLHGLGFDDPQVDGDVGALSGGWKMRVGLARILLGRPDVLLMDEPTNHLDIESILWLEAFIRDYPGAVLMTCHDKDFMNRIVSRVIEIDGGEFTSYTGDYDFYVRQRTIATANREAAHARQQAMLAKERRFIERFAAHAAKAAQVQSRVKKLEKIEMVELPRQRKIVEFRFKSPPPRSGEEVLEIKGVRKAYGERVIYDGFDFSIRRTERWCVMGRNGAGKTTLLKLVAGTIAPDAGSVKLGASLKVGYFAQQSLELLDPELSVFEQIQRDFPLENQGTMRNLLGAFQFSGGDVDKPIRVLSGGEKSRLVLARMLFDPPNFLVLDEPTNHLDLETKEMLVASLENFEGTMLFVSHDRTFLRGLSNRVLELRPGDGAGEAAQPPFAYGGSYNEFVERTGSEAAGVHR</sequence>
<dbReference type="Pfam" id="PF00005">
    <property type="entry name" value="ABC_tran"/>
    <property type="match status" value="2"/>
</dbReference>
<evidence type="ECO:0000256" key="2">
    <source>
        <dbReference type="ARBA" id="ARBA00022840"/>
    </source>
</evidence>
<dbReference type="PROSITE" id="PS00211">
    <property type="entry name" value="ABC_TRANSPORTER_1"/>
    <property type="match status" value="2"/>
</dbReference>
<dbReference type="InterPro" id="IPR017871">
    <property type="entry name" value="ABC_transporter-like_CS"/>
</dbReference>